<keyword evidence="1" id="KW-0812">Transmembrane</keyword>
<dbReference type="EMBL" id="CAMXCM010000020">
    <property type="protein sequence ID" value="CAI3960478.1"/>
    <property type="molecule type" value="Genomic_DNA"/>
</dbReference>
<evidence type="ECO:0000256" key="1">
    <source>
        <dbReference type="SAM" id="Phobius"/>
    </source>
</evidence>
<keyword evidence="5" id="KW-1185">Reference proteome</keyword>
<keyword evidence="1" id="KW-0472">Membrane</keyword>
<dbReference type="EMBL" id="CAMXCS010000020">
    <property type="protein sequence ID" value="CAI3961929.1"/>
    <property type="molecule type" value="Genomic_DNA"/>
</dbReference>
<proteinExistence type="predicted"/>
<accession>A0A9W4TNT8</accession>
<evidence type="ECO:0000313" key="4">
    <source>
        <dbReference type="Proteomes" id="UP001154255"/>
    </source>
</evidence>
<dbReference type="RefSeq" id="WP_271790805.1">
    <property type="nucleotide sequence ID" value="NZ_CAMXCL010000002.1"/>
</dbReference>
<evidence type="ECO:0000313" key="3">
    <source>
        <dbReference type="EMBL" id="CAI3961929.1"/>
    </source>
</evidence>
<evidence type="ECO:0000313" key="2">
    <source>
        <dbReference type="EMBL" id="CAI3960478.1"/>
    </source>
</evidence>
<sequence>MPWIRITLGRFGFGIFRGFPPALMIGWLYIQWLGFGYFQKQNKALEMAEQELKHFYGND</sequence>
<dbReference type="Proteomes" id="UP001154255">
    <property type="component" value="Unassembled WGS sequence"/>
</dbReference>
<gene>
    <name evidence="3" type="ORF">R53529_LOCUS2406</name>
    <name evidence="2" type="ORF">R53530_LOCUS2409</name>
</gene>
<name>A0A9W4TNT8_9PROT</name>
<feature type="transmembrane region" description="Helical" evidence="1">
    <location>
        <begin position="20"/>
        <end position="38"/>
    </location>
</feature>
<comment type="caution">
    <text evidence="2">The sequence shown here is derived from an EMBL/GenBank/DDBJ whole genome shotgun (WGS) entry which is preliminary data.</text>
</comment>
<dbReference type="Proteomes" id="UP001154259">
    <property type="component" value="Unassembled WGS sequence"/>
</dbReference>
<protein>
    <submittedName>
        <fullName evidence="2">Uncharacterized protein</fullName>
    </submittedName>
</protein>
<keyword evidence="1" id="KW-1133">Transmembrane helix</keyword>
<evidence type="ECO:0000313" key="5">
    <source>
        <dbReference type="Proteomes" id="UP001154259"/>
    </source>
</evidence>
<reference evidence="2" key="1">
    <citation type="submission" date="2022-10" db="EMBL/GenBank/DDBJ databases">
        <authorList>
            <person name="Botero Cardona J."/>
        </authorList>
    </citation>
    <scope>NUCLEOTIDE SEQUENCE</scope>
    <source>
        <strain evidence="2">LMG 31819</strain>
        <strain evidence="3">R-53529</strain>
    </source>
</reference>
<dbReference type="AlphaFoldDB" id="A0A9W4TNT8"/>
<organism evidence="2 4">
    <name type="scientific">Commensalibacter communis</name>
    <dbReference type="NCBI Taxonomy" id="2972786"/>
    <lineage>
        <taxon>Bacteria</taxon>
        <taxon>Pseudomonadati</taxon>
        <taxon>Pseudomonadota</taxon>
        <taxon>Alphaproteobacteria</taxon>
        <taxon>Acetobacterales</taxon>
        <taxon>Acetobacteraceae</taxon>
    </lineage>
</organism>